<gene>
    <name evidence="9" type="ORF">C8N24_2965</name>
</gene>
<evidence type="ECO:0000256" key="1">
    <source>
        <dbReference type="ARBA" id="ARBA00010641"/>
    </source>
</evidence>
<dbReference type="InterPro" id="IPR032710">
    <property type="entry name" value="NTF2-like_dom_sf"/>
</dbReference>
<reference evidence="9 10" key="1">
    <citation type="submission" date="2018-10" db="EMBL/GenBank/DDBJ databases">
        <title>Genomic Encyclopedia of Archaeal and Bacterial Type Strains, Phase II (KMG-II): from individual species to whole genera.</title>
        <authorList>
            <person name="Goeker M."/>
        </authorList>
    </citation>
    <scope>NUCLEOTIDE SEQUENCE [LARGE SCALE GENOMIC DNA]</scope>
    <source>
        <strain evidence="9 10">DSM 14954</strain>
    </source>
</reference>
<dbReference type="Gene3D" id="1.10.1740.10">
    <property type="match status" value="1"/>
</dbReference>
<comment type="subunit">
    <text evidence="2">Interacts transiently with the RNA polymerase catalytic core formed by RpoA, RpoB, RpoC and RpoZ (2 alpha, 1 beta, 1 beta' and 1 omega subunit) to form the RNA polymerase holoenzyme that can initiate transcription.</text>
</comment>
<evidence type="ECO:0000259" key="8">
    <source>
        <dbReference type="Pfam" id="PF08281"/>
    </source>
</evidence>
<evidence type="ECO:0000256" key="6">
    <source>
        <dbReference type="SAM" id="MobiDB-lite"/>
    </source>
</evidence>
<dbReference type="InterPro" id="IPR013249">
    <property type="entry name" value="RNA_pol_sigma70_r4_t2"/>
</dbReference>
<protein>
    <submittedName>
        <fullName evidence="9">RNA polymerase sigma-70 factor (ECF subfamily)</fullName>
    </submittedName>
</protein>
<keyword evidence="10" id="KW-1185">Reference proteome</keyword>
<accession>A0A660LFZ4</accession>
<evidence type="ECO:0000313" key="9">
    <source>
        <dbReference type="EMBL" id="RKQ93105.1"/>
    </source>
</evidence>
<sequence length="286" mass="30443">MTATLAERFEALRPRLLRIAYGQLGSLAEAEDVLQDAWLRLQRTDSGAIRDLEGWLITTVSRLALDTLKSARVRREAYVGPWLPEPLVSEPSPEEAAVRADDVSLALLVVLESLSAAERTAFVLHDVFGYSFDEVAATLGTSPAAARQQASRARKAVEARRPRFPATPQQQREIIGAFAAAALEGDMDALLGVLHPDVVFTADGGGVVTASRKPLHGAERVAKTVKALAKSGGAGVTFDLVDVNGMPGLAGAGRDGVLSVISFTVDDGRITAIDIQRNPEKLGRQA</sequence>
<comment type="similarity">
    <text evidence="1">Belongs to the sigma-70 factor family. ECF subfamily.</text>
</comment>
<evidence type="ECO:0000313" key="10">
    <source>
        <dbReference type="Proteomes" id="UP000278962"/>
    </source>
</evidence>
<evidence type="ECO:0000256" key="2">
    <source>
        <dbReference type="ARBA" id="ARBA00011344"/>
    </source>
</evidence>
<dbReference type="InterPro" id="IPR013324">
    <property type="entry name" value="RNA_pol_sigma_r3/r4-like"/>
</dbReference>
<dbReference type="Gene3D" id="1.10.10.10">
    <property type="entry name" value="Winged helix-like DNA-binding domain superfamily/Winged helix DNA-binding domain"/>
    <property type="match status" value="1"/>
</dbReference>
<comment type="caution">
    <text evidence="9">The sequence shown here is derived from an EMBL/GenBank/DDBJ whole genome shotgun (WGS) entry which is preliminary data.</text>
</comment>
<dbReference type="Pfam" id="PF04542">
    <property type="entry name" value="Sigma70_r2"/>
    <property type="match status" value="1"/>
</dbReference>
<dbReference type="SUPFAM" id="SSF88659">
    <property type="entry name" value="Sigma3 and sigma4 domains of RNA polymerase sigma factors"/>
    <property type="match status" value="1"/>
</dbReference>
<dbReference type="NCBIfam" id="NF007214">
    <property type="entry name" value="PRK09636.1"/>
    <property type="match status" value="1"/>
</dbReference>
<dbReference type="NCBIfam" id="TIGR02937">
    <property type="entry name" value="sigma70-ECF"/>
    <property type="match status" value="1"/>
</dbReference>
<evidence type="ECO:0000256" key="4">
    <source>
        <dbReference type="ARBA" id="ARBA00023082"/>
    </source>
</evidence>
<dbReference type="GO" id="GO:0006352">
    <property type="term" value="P:DNA-templated transcription initiation"/>
    <property type="evidence" value="ECO:0007669"/>
    <property type="project" value="InterPro"/>
</dbReference>
<feature type="domain" description="RNA polymerase sigma-70 region 2" evidence="7">
    <location>
        <begin position="9"/>
        <end position="72"/>
    </location>
</feature>
<evidence type="ECO:0000259" key="7">
    <source>
        <dbReference type="Pfam" id="PF04542"/>
    </source>
</evidence>
<dbReference type="Gene3D" id="3.10.450.50">
    <property type="match status" value="1"/>
</dbReference>
<evidence type="ECO:0000256" key="3">
    <source>
        <dbReference type="ARBA" id="ARBA00023015"/>
    </source>
</evidence>
<keyword evidence="3" id="KW-0805">Transcription regulation</keyword>
<keyword evidence="5" id="KW-0804">Transcription</keyword>
<dbReference type="Proteomes" id="UP000278962">
    <property type="component" value="Unassembled WGS sequence"/>
</dbReference>
<feature type="region of interest" description="Disordered" evidence="6">
    <location>
        <begin position="150"/>
        <end position="169"/>
    </location>
</feature>
<dbReference type="SUPFAM" id="SSF54427">
    <property type="entry name" value="NTF2-like"/>
    <property type="match status" value="1"/>
</dbReference>
<evidence type="ECO:0000256" key="5">
    <source>
        <dbReference type="ARBA" id="ARBA00023163"/>
    </source>
</evidence>
<dbReference type="RefSeq" id="WP_245971861.1">
    <property type="nucleotide sequence ID" value="NZ_RBIL01000001.1"/>
</dbReference>
<feature type="domain" description="RNA polymerase sigma factor 70 region 4 type 2" evidence="8">
    <location>
        <begin position="105"/>
        <end position="156"/>
    </location>
</feature>
<dbReference type="InterPro" id="IPR052704">
    <property type="entry name" value="ECF_Sigma-70_Domain"/>
</dbReference>
<dbReference type="GO" id="GO:0016987">
    <property type="term" value="F:sigma factor activity"/>
    <property type="evidence" value="ECO:0007669"/>
    <property type="project" value="UniProtKB-KW"/>
</dbReference>
<organism evidence="9 10">
    <name type="scientific">Solirubrobacter pauli</name>
    <dbReference type="NCBI Taxonomy" id="166793"/>
    <lineage>
        <taxon>Bacteria</taxon>
        <taxon>Bacillati</taxon>
        <taxon>Actinomycetota</taxon>
        <taxon>Thermoleophilia</taxon>
        <taxon>Solirubrobacterales</taxon>
        <taxon>Solirubrobacteraceae</taxon>
        <taxon>Solirubrobacter</taxon>
    </lineage>
</organism>
<dbReference type="InterPro" id="IPR036388">
    <property type="entry name" value="WH-like_DNA-bd_sf"/>
</dbReference>
<dbReference type="InterPro" id="IPR013325">
    <property type="entry name" value="RNA_pol_sigma_r2"/>
</dbReference>
<dbReference type="SUPFAM" id="SSF88946">
    <property type="entry name" value="Sigma2 domain of RNA polymerase sigma factors"/>
    <property type="match status" value="1"/>
</dbReference>
<dbReference type="GO" id="GO:0003677">
    <property type="term" value="F:DNA binding"/>
    <property type="evidence" value="ECO:0007669"/>
    <property type="project" value="InterPro"/>
</dbReference>
<dbReference type="PANTHER" id="PTHR30173">
    <property type="entry name" value="SIGMA 19 FACTOR"/>
    <property type="match status" value="1"/>
</dbReference>
<dbReference type="PANTHER" id="PTHR30173:SF36">
    <property type="entry name" value="ECF RNA POLYMERASE SIGMA FACTOR SIGJ"/>
    <property type="match status" value="1"/>
</dbReference>
<dbReference type="EMBL" id="RBIL01000001">
    <property type="protein sequence ID" value="RKQ93105.1"/>
    <property type="molecule type" value="Genomic_DNA"/>
</dbReference>
<name>A0A660LFZ4_9ACTN</name>
<dbReference type="InterPro" id="IPR007627">
    <property type="entry name" value="RNA_pol_sigma70_r2"/>
</dbReference>
<dbReference type="AlphaFoldDB" id="A0A660LFZ4"/>
<keyword evidence="4" id="KW-0731">Sigma factor</keyword>
<dbReference type="Pfam" id="PF08281">
    <property type="entry name" value="Sigma70_r4_2"/>
    <property type="match status" value="1"/>
</dbReference>
<dbReference type="InterPro" id="IPR014284">
    <property type="entry name" value="RNA_pol_sigma-70_dom"/>
</dbReference>
<proteinExistence type="inferred from homology"/>